<dbReference type="AlphaFoldDB" id="A0A8H7EP33"/>
<evidence type="ECO:0000313" key="3">
    <source>
        <dbReference type="EMBL" id="KAF7723653.1"/>
    </source>
</evidence>
<dbReference type="OrthoDB" id="430315at2759"/>
<dbReference type="SMART" id="SM00205">
    <property type="entry name" value="THN"/>
    <property type="match status" value="1"/>
</dbReference>
<organism evidence="3 4">
    <name type="scientific">Apophysomyces ossiformis</name>
    <dbReference type="NCBI Taxonomy" id="679940"/>
    <lineage>
        <taxon>Eukaryota</taxon>
        <taxon>Fungi</taxon>
        <taxon>Fungi incertae sedis</taxon>
        <taxon>Mucoromycota</taxon>
        <taxon>Mucoromycotina</taxon>
        <taxon>Mucoromycetes</taxon>
        <taxon>Mucorales</taxon>
        <taxon>Mucorineae</taxon>
        <taxon>Mucoraceae</taxon>
        <taxon>Apophysomyces</taxon>
    </lineage>
</organism>
<dbReference type="Proteomes" id="UP000605846">
    <property type="component" value="Unassembled WGS sequence"/>
</dbReference>
<dbReference type="PROSITE" id="PS51367">
    <property type="entry name" value="THAUMATIN_2"/>
    <property type="match status" value="1"/>
</dbReference>
<dbReference type="InterPro" id="IPR037176">
    <property type="entry name" value="Osmotin/thaumatin-like_sf"/>
</dbReference>
<keyword evidence="2" id="KW-0732">Signal</keyword>
<sequence length="219" mass="22986">MRFSAIATSALLYAFASTSLAKNVVVKNNCGQTVSVASNQQGPSALGPGQSKTYSLPDNWSGRFWGRENCGSYGCPPESAANPASLAEFTFGGYGGNDFYDVSFVDGWNLPISVSPIGGQGDGSKYRCGSPTCNPLPGCPSGFAVYSNGAYVGCQSACSHFNAPQYCCTGANNTPQTCSPSQYSQQVKSACPDVYSYAFDDKTSTYTCNAQGYTITFCP</sequence>
<keyword evidence="1" id="KW-1015">Disulfide bond</keyword>
<dbReference type="InterPro" id="IPR001938">
    <property type="entry name" value="Thaumatin"/>
</dbReference>
<evidence type="ECO:0000256" key="2">
    <source>
        <dbReference type="SAM" id="SignalP"/>
    </source>
</evidence>
<dbReference type="SUPFAM" id="SSF49870">
    <property type="entry name" value="Osmotin, thaumatin-like protein"/>
    <property type="match status" value="1"/>
</dbReference>
<dbReference type="EMBL" id="JABAYA010000144">
    <property type="protein sequence ID" value="KAF7723653.1"/>
    <property type="molecule type" value="Genomic_DNA"/>
</dbReference>
<feature type="disulfide bond" evidence="1">
    <location>
        <begin position="30"/>
        <end position="218"/>
    </location>
</feature>
<evidence type="ECO:0008006" key="5">
    <source>
        <dbReference type="Google" id="ProtNLM"/>
    </source>
</evidence>
<feature type="chain" id="PRO_5033994170" description="Thaumatin-like protein" evidence="2">
    <location>
        <begin position="22"/>
        <end position="219"/>
    </location>
</feature>
<protein>
    <recommendedName>
        <fullName evidence="5">Thaumatin-like protein</fullName>
    </recommendedName>
</protein>
<name>A0A8H7EP33_9FUNG</name>
<feature type="disulfide bond" evidence="1">
    <location>
        <begin position="128"/>
        <end position="191"/>
    </location>
</feature>
<feature type="signal peptide" evidence="2">
    <location>
        <begin position="1"/>
        <end position="21"/>
    </location>
</feature>
<dbReference type="Pfam" id="PF00314">
    <property type="entry name" value="Thaumatin"/>
    <property type="match status" value="1"/>
</dbReference>
<feature type="disulfide bond" evidence="1">
    <location>
        <begin position="158"/>
        <end position="167"/>
    </location>
</feature>
<feature type="disulfide bond" evidence="1">
    <location>
        <begin position="168"/>
        <end position="178"/>
    </location>
</feature>
<dbReference type="PANTHER" id="PTHR31013:SF2">
    <property type="entry name" value="THAUMATIN-LIKE PROTEIN"/>
    <property type="match status" value="1"/>
</dbReference>
<accession>A0A8H7EP33</accession>
<gene>
    <name evidence="3" type="ORF">EC973_001795</name>
</gene>
<feature type="disulfide bond" evidence="1">
    <location>
        <begin position="139"/>
        <end position="154"/>
    </location>
</feature>
<evidence type="ECO:0000256" key="1">
    <source>
        <dbReference type="PIRSR" id="PIRSR002703-1"/>
    </source>
</evidence>
<reference evidence="3" key="1">
    <citation type="submission" date="2020-01" db="EMBL/GenBank/DDBJ databases">
        <title>Genome Sequencing of Three Apophysomyces-Like Fungal Strains Confirms a Novel Fungal Genus in the Mucoromycota with divergent Burkholderia-like Endosymbiotic Bacteria.</title>
        <authorList>
            <person name="Stajich J.E."/>
            <person name="Macias A.M."/>
            <person name="Carter-House D."/>
            <person name="Lovett B."/>
            <person name="Kasson L.R."/>
            <person name="Berry K."/>
            <person name="Grigoriev I."/>
            <person name="Chang Y."/>
            <person name="Spatafora J."/>
            <person name="Kasson M.T."/>
        </authorList>
    </citation>
    <scope>NUCLEOTIDE SEQUENCE</scope>
    <source>
        <strain evidence="3">NRRL A-21654</strain>
    </source>
</reference>
<dbReference type="PIRSF" id="PIRSF002703">
    <property type="entry name" value="Thaumatin"/>
    <property type="match status" value="1"/>
</dbReference>
<proteinExistence type="predicted"/>
<dbReference type="Gene3D" id="2.60.110.10">
    <property type="entry name" value="Thaumatin"/>
    <property type="match status" value="1"/>
</dbReference>
<comment type="caution">
    <text evidence="3">The sequence shown here is derived from an EMBL/GenBank/DDBJ whole genome shotgun (WGS) entry which is preliminary data.</text>
</comment>
<dbReference type="PANTHER" id="PTHR31013">
    <property type="entry name" value="THAUMATIN FAMILY PROTEIN-RELATED"/>
    <property type="match status" value="1"/>
</dbReference>
<evidence type="ECO:0000313" key="4">
    <source>
        <dbReference type="Proteomes" id="UP000605846"/>
    </source>
</evidence>
<keyword evidence="4" id="KW-1185">Reference proteome</keyword>